<name>A0A1C6W3N4_9ACTN</name>
<dbReference type="RefSeq" id="WP_091631178.1">
    <property type="nucleotide sequence ID" value="NZ_FMIC01000002.1"/>
</dbReference>
<sequence length="322" mass="32408">MTSPGWSDVVAQLHDTLSGCDRDTDLELAAGPRRLHLMVRRDAVLGVCPPYDEPRLAELGWQAPRGAGGWWHETPRTAEGLRWWSGFAARTAATVLTTEPGALSCQILPPTGPRVRPEPTVPRVRATEPAAPPTAAGAVPPASPVPSEPADPQEPAPASAAGSAQESVAVSPGPPGPGADDGQVAAGPAGEAGDESAPDGPAVLDLLGAAAARRDLPGYLSVLAAVAVCVPLAAEPGPGRDVPWTIVTGPTGAPLLPIFTSPDALTAFAGEGVPFVAVPCADLLAEWPNPAWGLVVDAGTPRALALSAPALTALLAANAPTG</sequence>
<proteinExistence type="predicted"/>
<dbReference type="OrthoDB" id="3288975at2"/>
<dbReference type="InterPro" id="IPR009839">
    <property type="entry name" value="SseB_N"/>
</dbReference>
<evidence type="ECO:0000256" key="1">
    <source>
        <dbReference type="SAM" id="MobiDB-lite"/>
    </source>
</evidence>
<dbReference type="Proteomes" id="UP000199343">
    <property type="component" value="Unassembled WGS sequence"/>
</dbReference>
<dbReference type="AlphaFoldDB" id="A0A1C6W3N4"/>
<organism evidence="3 4">
    <name type="scientific">Micromonospora peucetia</name>
    <dbReference type="NCBI Taxonomy" id="47871"/>
    <lineage>
        <taxon>Bacteria</taxon>
        <taxon>Bacillati</taxon>
        <taxon>Actinomycetota</taxon>
        <taxon>Actinomycetes</taxon>
        <taxon>Micromonosporales</taxon>
        <taxon>Micromonosporaceae</taxon>
        <taxon>Micromonospora</taxon>
    </lineage>
</organism>
<dbReference type="Pfam" id="PF07179">
    <property type="entry name" value="SseB"/>
    <property type="match status" value="1"/>
</dbReference>
<feature type="compositionally biased region" description="Low complexity" evidence="1">
    <location>
        <begin position="178"/>
        <end position="189"/>
    </location>
</feature>
<gene>
    <name evidence="3" type="ORF">GA0070608_5357</name>
</gene>
<reference evidence="3 4" key="1">
    <citation type="submission" date="2016-06" db="EMBL/GenBank/DDBJ databases">
        <authorList>
            <person name="Kjaerup R.B."/>
            <person name="Dalgaard T.S."/>
            <person name="Juul-Madsen H.R."/>
        </authorList>
    </citation>
    <scope>NUCLEOTIDE SEQUENCE [LARGE SCALE GENOMIC DNA]</scope>
    <source>
        <strain evidence="3 4">DSM 43363</strain>
    </source>
</reference>
<feature type="compositionally biased region" description="Pro residues" evidence="1">
    <location>
        <begin position="141"/>
        <end position="155"/>
    </location>
</feature>
<accession>A0A1C6W3N4</accession>
<evidence type="ECO:0000313" key="4">
    <source>
        <dbReference type="Proteomes" id="UP000199343"/>
    </source>
</evidence>
<dbReference type="STRING" id="47871.GA0070608_5357"/>
<feature type="region of interest" description="Disordered" evidence="1">
    <location>
        <begin position="125"/>
        <end position="199"/>
    </location>
</feature>
<dbReference type="EMBL" id="FMIC01000002">
    <property type="protein sequence ID" value="SCL73112.1"/>
    <property type="molecule type" value="Genomic_DNA"/>
</dbReference>
<feature type="domain" description="SseB protein N-terminal" evidence="2">
    <location>
        <begin position="206"/>
        <end position="312"/>
    </location>
</feature>
<evidence type="ECO:0000259" key="2">
    <source>
        <dbReference type="Pfam" id="PF07179"/>
    </source>
</evidence>
<feature type="compositionally biased region" description="Low complexity" evidence="1">
    <location>
        <begin position="125"/>
        <end position="140"/>
    </location>
</feature>
<protein>
    <submittedName>
        <fullName evidence="3">SseB protein N-terminal domain-containing protein</fullName>
    </submittedName>
</protein>
<evidence type="ECO:0000313" key="3">
    <source>
        <dbReference type="EMBL" id="SCL73112.1"/>
    </source>
</evidence>